<evidence type="ECO:0000313" key="2">
    <source>
        <dbReference type="Proteomes" id="UP000053558"/>
    </source>
</evidence>
<gene>
    <name evidence="1" type="ORF">CONPUDRAFT_134641</name>
</gene>
<dbReference type="Proteomes" id="UP000053558">
    <property type="component" value="Unassembled WGS sequence"/>
</dbReference>
<protein>
    <submittedName>
        <fullName evidence="1">Uncharacterized protein</fullName>
    </submittedName>
</protein>
<comment type="caution">
    <text evidence="1">The sequence shown here is derived from an EMBL/GenBank/DDBJ whole genome shotgun (WGS) entry which is preliminary data.</text>
</comment>
<dbReference type="RefSeq" id="XP_007764418.1">
    <property type="nucleotide sequence ID" value="XM_007766228.1"/>
</dbReference>
<accession>A0A5M3MZZ0</accession>
<dbReference type="AlphaFoldDB" id="A0A5M3MZZ0"/>
<dbReference type="KEGG" id="cput:CONPUDRAFT_134641"/>
<evidence type="ECO:0000313" key="1">
    <source>
        <dbReference type="EMBL" id="EIW84699.1"/>
    </source>
</evidence>
<reference evidence="2" key="1">
    <citation type="journal article" date="2012" name="Science">
        <title>The Paleozoic origin of enzymatic lignin decomposition reconstructed from 31 fungal genomes.</title>
        <authorList>
            <person name="Floudas D."/>
            <person name="Binder M."/>
            <person name="Riley R."/>
            <person name="Barry K."/>
            <person name="Blanchette R.A."/>
            <person name="Henrissat B."/>
            <person name="Martinez A.T."/>
            <person name="Otillar R."/>
            <person name="Spatafora J.W."/>
            <person name="Yadav J.S."/>
            <person name="Aerts A."/>
            <person name="Benoit I."/>
            <person name="Boyd A."/>
            <person name="Carlson A."/>
            <person name="Copeland A."/>
            <person name="Coutinho P.M."/>
            <person name="de Vries R.P."/>
            <person name="Ferreira P."/>
            <person name="Findley K."/>
            <person name="Foster B."/>
            <person name="Gaskell J."/>
            <person name="Glotzer D."/>
            <person name="Gorecki P."/>
            <person name="Heitman J."/>
            <person name="Hesse C."/>
            <person name="Hori C."/>
            <person name="Igarashi K."/>
            <person name="Jurgens J.A."/>
            <person name="Kallen N."/>
            <person name="Kersten P."/>
            <person name="Kohler A."/>
            <person name="Kuees U."/>
            <person name="Kumar T.K.A."/>
            <person name="Kuo A."/>
            <person name="LaButti K."/>
            <person name="Larrondo L.F."/>
            <person name="Lindquist E."/>
            <person name="Ling A."/>
            <person name="Lombard V."/>
            <person name="Lucas S."/>
            <person name="Lundell T."/>
            <person name="Martin R."/>
            <person name="McLaughlin D.J."/>
            <person name="Morgenstern I."/>
            <person name="Morin E."/>
            <person name="Murat C."/>
            <person name="Nagy L.G."/>
            <person name="Nolan M."/>
            <person name="Ohm R.A."/>
            <person name="Patyshakuliyeva A."/>
            <person name="Rokas A."/>
            <person name="Ruiz-Duenas F.J."/>
            <person name="Sabat G."/>
            <person name="Salamov A."/>
            <person name="Samejima M."/>
            <person name="Schmutz J."/>
            <person name="Slot J.C."/>
            <person name="St John F."/>
            <person name="Stenlid J."/>
            <person name="Sun H."/>
            <person name="Sun S."/>
            <person name="Syed K."/>
            <person name="Tsang A."/>
            <person name="Wiebenga A."/>
            <person name="Young D."/>
            <person name="Pisabarro A."/>
            <person name="Eastwood D.C."/>
            <person name="Martin F."/>
            <person name="Cullen D."/>
            <person name="Grigoriev I.V."/>
            <person name="Hibbett D.S."/>
        </authorList>
    </citation>
    <scope>NUCLEOTIDE SEQUENCE [LARGE SCALE GENOMIC DNA]</scope>
    <source>
        <strain evidence="2">RWD-64-598 SS2</strain>
    </source>
</reference>
<feature type="non-terminal residue" evidence="1">
    <location>
        <position position="124"/>
    </location>
</feature>
<keyword evidence="2" id="KW-1185">Reference proteome</keyword>
<dbReference type="GeneID" id="19200640"/>
<proteinExistence type="predicted"/>
<name>A0A5M3MZZ0_CONPW</name>
<sequence length="124" mass="14257">MGMTYDSLHPSAPCPRCSHSTPPWSSSHVCANSGTLCQLGSQCQQHLRPRLSPLRRYSRAKTSCSELMSGLYWMKYWSQLPMQWRCSGMPVQCTRLMCLIQPRSHLGSQCRLYTRLFCPYSKFS</sequence>
<organism evidence="1 2">
    <name type="scientific">Coniophora puteana (strain RWD-64-598)</name>
    <name type="common">Brown rot fungus</name>
    <dbReference type="NCBI Taxonomy" id="741705"/>
    <lineage>
        <taxon>Eukaryota</taxon>
        <taxon>Fungi</taxon>
        <taxon>Dikarya</taxon>
        <taxon>Basidiomycota</taxon>
        <taxon>Agaricomycotina</taxon>
        <taxon>Agaricomycetes</taxon>
        <taxon>Agaricomycetidae</taxon>
        <taxon>Boletales</taxon>
        <taxon>Coniophorineae</taxon>
        <taxon>Coniophoraceae</taxon>
        <taxon>Coniophora</taxon>
    </lineage>
</organism>
<dbReference type="EMBL" id="JH711574">
    <property type="protein sequence ID" value="EIW84699.1"/>
    <property type="molecule type" value="Genomic_DNA"/>
</dbReference>